<gene>
    <name evidence="1" type="ORF">BG015_011245</name>
</gene>
<comment type="caution">
    <text evidence="1">The sequence shown here is derived from an EMBL/GenBank/DDBJ whole genome shotgun (WGS) entry which is preliminary data.</text>
</comment>
<proteinExistence type="predicted"/>
<evidence type="ECO:0000313" key="1">
    <source>
        <dbReference type="EMBL" id="KAF9147151.1"/>
    </source>
</evidence>
<organism evidence="1 2">
    <name type="scientific">Linnemannia schmuckeri</name>
    <dbReference type="NCBI Taxonomy" id="64567"/>
    <lineage>
        <taxon>Eukaryota</taxon>
        <taxon>Fungi</taxon>
        <taxon>Fungi incertae sedis</taxon>
        <taxon>Mucoromycota</taxon>
        <taxon>Mortierellomycotina</taxon>
        <taxon>Mortierellomycetes</taxon>
        <taxon>Mortierellales</taxon>
        <taxon>Mortierellaceae</taxon>
        <taxon>Linnemannia</taxon>
    </lineage>
</organism>
<evidence type="ECO:0000313" key="2">
    <source>
        <dbReference type="Proteomes" id="UP000748756"/>
    </source>
</evidence>
<accession>A0A9P5RV08</accession>
<dbReference type="OrthoDB" id="10428648at2759"/>
<reference evidence="1" key="1">
    <citation type="journal article" date="2020" name="Fungal Divers.">
        <title>Resolving the Mortierellaceae phylogeny through synthesis of multi-gene phylogenetics and phylogenomics.</title>
        <authorList>
            <person name="Vandepol N."/>
            <person name="Liber J."/>
            <person name="Desiro A."/>
            <person name="Na H."/>
            <person name="Kennedy M."/>
            <person name="Barry K."/>
            <person name="Grigoriev I.V."/>
            <person name="Miller A.N."/>
            <person name="O'Donnell K."/>
            <person name="Stajich J.E."/>
            <person name="Bonito G."/>
        </authorList>
    </citation>
    <scope>NUCLEOTIDE SEQUENCE</scope>
    <source>
        <strain evidence="1">NRRL 6426</strain>
    </source>
</reference>
<sequence length="202" mass="22320">MNPSTIALLSQLQEKVSQMGIRERQPEAEFEKLERRMLAMIDNNLQTKVLQETQGDLNKHLQVALNQPQAQLRHQLGMQRSIAREEAVAEDEPNMGIEGGLGDEKATTVGQERASAVLNELDSGLAFEAIASQYEQPDRDLTEELAVNTAIHYTVFPDIFGEFFLKWVKSDSGVPSVWALETAGLTGDTTSLPPDCSHSPKS</sequence>
<protein>
    <submittedName>
        <fullName evidence="1">Uncharacterized protein</fullName>
    </submittedName>
</protein>
<keyword evidence="2" id="KW-1185">Reference proteome</keyword>
<dbReference type="Proteomes" id="UP000748756">
    <property type="component" value="Unassembled WGS sequence"/>
</dbReference>
<dbReference type="AlphaFoldDB" id="A0A9P5RV08"/>
<name>A0A9P5RV08_9FUNG</name>
<dbReference type="EMBL" id="JAAAUQ010000858">
    <property type="protein sequence ID" value="KAF9147151.1"/>
    <property type="molecule type" value="Genomic_DNA"/>
</dbReference>